<organism evidence="2 3">
    <name type="scientific">Agrocybe chaxingu</name>
    <dbReference type="NCBI Taxonomy" id="84603"/>
    <lineage>
        <taxon>Eukaryota</taxon>
        <taxon>Fungi</taxon>
        <taxon>Dikarya</taxon>
        <taxon>Basidiomycota</taxon>
        <taxon>Agaricomycotina</taxon>
        <taxon>Agaricomycetes</taxon>
        <taxon>Agaricomycetidae</taxon>
        <taxon>Agaricales</taxon>
        <taxon>Agaricineae</taxon>
        <taxon>Strophariaceae</taxon>
        <taxon>Agrocybe</taxon>
    </lineage>
</organism>
<accession>A0A9W8MRW9</accession>
<dbReference type="AlphaFoldDB" id="A0A9W8MRW9"/>
<comment type="caution">
    <text evidence="2">The sequence shown here is derived from an EMBL/GenBank/DDBJ whole genome shotgun (WGS) entry which is preliminary data.</text>
</comment>
<name>A0A9W8MRW9_9AGAR</name>
<keyword evidence="3" id="KW-1185">Reference proteome</keyword>
<protein>
    <submittedName>
        <fullName evidence="2">Uncharacterized protein</fullName>
    </submittedName>
</protein>
<feature type="compositionally biased region" description="Acidic residues" evidence="1">
    <location>
        <begin position="28"/>
        <end position="41"/>
    </location>
</feature>
<dbReference type="OrthoDB" id="660555at2759"/>
<evidence type="ECO:0000313" key="3">
    <source>
        <dbReference type="Proteomes" id="UP001148786"/>
    </source>
</evidence>
<evidence type="ECO:0000256" key="1">
    <source>
        <dbReference type="SAM" id="MobiDB-lite"/>
    </source>
</evidence>
<sequence length="328" mass="35436">MKDDSASKPARACDACYETVFPVIDTPPPEEETTPGEESGDVEPNHEQHNTDTITSLSHLPSWLSMPALPVQRTPQALMAIDLNSSRDQDLSLDIDKHIEEGGYIDERDRRARVKVRSHQRIRSYQQILEDFQEQARIMKQEKAARQRRPPGPSEDGEEEDAGDDAGDEMDEQQDQIDDIYFTPTHSALPSPVSSPRKPQRREDTARRSKRFSLPAIALHATSVTARTSTADSVDSSERTPVSASSGAGAGVGGQIPENASVGDLPSSASAMPGKSKRFSLVLAGRNSVYSEGGVSKQSSEEGVDMGGLAKGVAAAKLSELLGRKSKG</sequence>
<gene>
    <name evidence="2" type="ORF">NLJ89_g9354</name>
</gene>
<dbReference type="EMBL" id="JANKHO010001441">
    <property type="protein sequence ID" value="KAJ3501401.1"/>
    <property type="molecule type" value="Genomic_DNA"/>
</dbReference>
<feature type="compositionally biased region" description="Acidic residues" evidence="1">
    <location>
        <begin position="155"/>
        <end position="178"/>
    </location>
</feature>
<feature type="compositionally biased region" description="Polar residues" evidence="1">
    <location>
        <begin position="184"/>
        <end position="194"/>
    </location>
</feature>
<proteinExistence type="predicted"/>
<feature type="region of interest" description="Disordered" evidence="1">
    <location>
        <begin position="22"/>
        <end position="54"/>
    </location>
</feature>
<reference evidence="2" key="1">
    <citation type="submission" date="2022-07" db="EMBL/GenBank/DDBJ databases">
        <title>Genome Sequence of Agrocybe chaxingu.</title>
        <authorList>
            <person name="Buettner E."/>
        </authorList>
    </citation>
    <scope>NUCLEOTIDE SEQUENCE</scope>
    <source>
        <strain evidence="2">MP-N11</strain>
    </source>
</reference>
<dbReference type="Proteomes" id="UP001148786">
    <property type="component" value="Unassembled WGS sequence"/>
</dbReference>
<evidence type="ECO:0000313" key="2">
    <source>
        <dbReference type="EMBL" id="KAJ3501401.1"/>
    </source>
</evidence>
<feature type="compositionally biased region" description="Polar residues" evidence="1">
    <location>
        <begin position="222"/>
        <end position="234"/>
    </location>
</feature>
<feature type="region of interest" description="Disordered" evidence="1">
    <location>
        <begin position="140"/>
        <end position="273"/>
    </location>
</feature>